<keyword evidence="2" id="KW-0804">Transcription</keyword>
<dbReference type="InterPro" id="IPR036388">
    <property type="entry name" value="WH-like_DNA-bd_sf"/>
</dbReference>
<dbReference type="InterPro" id="IPR005561">
    <property type="entry name" value="ANTAR"/>
</dbReference>
<dbReference type="SMART" id="SM01012">
    <property type="entry name" value="ANTAR"/>
    <property type="match status" value="1"/>
</dbReference>
<organism evidence="4 5">
    <name type="scientific">Streptomyces apricus</name>
    <dbReference type="NCBI Taxonomy" id="1828112"/>
    <lineage>
        <taxon>Bacteria</taxon>
        <taxon>Bacillati</taxon>
        <taxon>Actinomycetota</taxon>
        <taxon>Actinomycetes</taxon>
        <taxon>Kitasatosporales</taxon>
        <taxon>Streptomycetaceae</taxon>
        <taxon>Streptomyces</taxon>
    </lineage>
</organism>
<dbReference type="PROSITE" id="PS50921">
    <property type="entry name" value="ANTAR"/>
    <property type="match status" value="1"/>
</dbReference>
<dbReference type="Pfam" id="PF13185">
    <property type="entry name" value="GAF_2"/>
    <property type="match status" value="1"/>
</dbReference>
<dbReference type="InterPro" id="IPR003018">
    <property type="entry name" value="GAF"/>
</dbReference>
<comment type="caution">
    <text evidence="4">The sequence shown here is derived from an EMBL/GenBank/DDBJ whole genome shotgun (WGS) entry which is preliminary data.</text>
</comment>
<dbReference type="OrthoDB" id="3688893at2"/>
<sequence length="247" mass="25834">MTHDPPQEPSWQELLVNALLALTGARNGAFDPRAHAALLVQHGALLVEATSVGVELADVLHQLHPTTASTTAGSVFAQSPAHASGPSAHAHGTGAPVTAVGLQDADSPWPAQRADATTAGFHSLHAVPVTKDERAFGVLVFYRSNDLPFSPQDRARAGALADIAAIALASHQVLGQQDDLIAQLERVHNGQILIEQTKGIVAYRLHCSINEAYVTLLTEAHARGQTLPDLARAVTGGAPWPPSSTAL</sequence>
<dbReference type="Proteomes" id="UP000324965">
    <property type="component" value="Unassembled WGS sequence"/>
</dbReference>
<dbReference type="SUPFAM" id="SSF55781">
    <property type="entry name" value="GAF domain-like"/>
    <property type="match status" value="1"/>
</dbReference>
<dbReference type="EMBL" id="VDFC01000101">
    <property type="protein sequence ID" value="KAA0920540.1"/>
    <property type="molecule type" value="Genomic_DNA"/>
</dbReference>
<keyword evidence="5" id="KW-1185">Reference proteome</keyword>
<evidence type="ECO:0000259" key="3">
    <source>
        <dbReference type="PROSITE" id="PS50921"/>
    </source>
</evidence>
<proteinExistence type="predicted"/>
<evidence type="ECO:0000313" key="5">
    <source>
        <dbReference type="Proteomes" id="UP000324965"/>
    </source>
</evidence>
<dbReference type="Gene3D" id="3.30.450.40">
    <property type="match status" value="1"/>
</dbReference>
<evidence type="ECO:0000256" key="1">
    <source>
        <dbReference type="ARBA" id="ARBA00023015"/>
    </source>
</evidence>
<reference evidence="4 5" key="1">
    <citation type="submission" date="2019-05" db="EMBL/GenBank/DDBJ databases">
        <authorList>
            <person name="Hariharan J."/>
            <person name="Choudoir M.J."/>
            <person name="Diebold P."/>
            <person name="Panke-Buisse K."/>
            <person name="Buckley D.H."/>
        </authorList>
    </citation>
    <scope>NUCLEOTIDE SEQUENCE [LARGE SCALE GENOMIC DNA]</scope>
    <source>
        <strain evidence="4 5">SUN51</strain>
    </source>
</reference>
<name>A0A5A9ZTN1_9ACTN</name>
<feature type="domain" description="ANTAR" evidence="3">
    <location>
        <begin position="174"/>
        <end position="235"/>
    </location>
</feature>
<dbReference type="RefSeq" id="WP_149515915.1">
    <property type="nucleotide sequence ID" value="NZ_VDFC01000101.1"/>
</dbReference>
<dbReference type="SMART" id="SM00065">
    <property type="entry name" value="GAF"/>
    <property type="match status" value="1"/>
</dbReference>
<dbReference type="Gene3D" id="1.10.10.10">
    <property type="entry name" value="Winged helix-like DNA-binding domain superfamily/Winged helix DNA-binding domain"/>
    <property type="match status" value="1"/>
</dbReference>
<dbReference type="GO" id="GO:0003723">
    <property type="term" value="F:RNA binding"/>
    <property type="evidence" value="ECO:0007669"/>
    <property type="project" value="InterPro"/>
</dbReference>
<evidence type="ECO:0000256" key="2">
    <source>
        <dbReference type="ARBA" id="ARBA00023163"/>
    </source>
</evidence>
<gene>
    <name evidence="4" type="ORF">FGF04_37795</name>
</gene>
<dbReference type="AlphaFoldDB" id="A0A5A9ZTN1"/>
<dbReference type="InterPro" id="IPR029016">
    <property type="entry name" value="GAF-like_dom_sf"/>
</dbReference>
<dbReference type="Pfam" id="PF03861">
    <property type="entry name" value="ANTAR"/>
    <property type="match status" value="1"/>
</dbReference>
<protein>
    <submittedName>
        <fullName evidence="4">GAF domain-containing protein</fullName>
    </submittedName>
</protein>
<evidence type="ECO:0000313" key="4">
    <source>
        <dbReference type="EMBL" id="KAA0920540.1"/>
    </source>
</evidence>
<keyword evidence="1" id="KW-0805">Transcription regulation</keyword>
<accession>A0A5A9ZTN1</accession>